<name>A0A9W8AI37_9FUNG</name>
<feature type="compositionally biased region" description="Polar residues" evidence="1">
    <location>
        <begin position="184"/>
        <end position="199"/>
    </location>
</feature>
<gene>
    <name evidence="2" type="ORF">IWQ60_000833</name>
</gene>
<feature type="region of interest" description="Disordered" evidence="1">
    <location>
        <begin position="179"/>
        <end position="199"/>
    </location>
</feature>
<evidence type="ECO:0000313" key="2">
    <source>
        <dbReference type="EMBL" id="KAJ1929804.1"/>
    </source>
</evidence>
<reference evidence="2" key="1">
    <citation type="submission" date="2022-07" db="EMBL/GenBank/DDBJ databases">
        <title>Phylogenomic reconstructions and comparative analyses of Kickxellomycotina fungi.</title>
        <authorList>
            <person name="Reynolds N.K."/>
            <person name="Stajich J.E."/>
            <person name="Barry K."/>
            <person name="Grigoriev I.V."/>
            <person name="Crous P."/>
            <person name="Smith M.E."/>
        </authorList>
    </citation>
    <scope>NUCLEOTIDE SEQUENCE</scope>
    <source>
        <strain evidence="2">RSA 861</strain>
    </source>
</reference>
<accession>A0A9W8AI37</accession>
<proteinExistence type="predicted"/>
<keyword evidence="3" id="KW-1185">Reference proteome</keyword>
<evidence type="ECO:0000256" key="1">
    <source>
        <dbReference type="SAM" id="MobiDB-lite"/>
    </source>
</evidence>
<dbReference type="EMBL" id="JANBPT010000023">
    <property type="protein sequence ID" value="KAJ1929804.1"/>
    <property type="molecule type" value="Genomic_DNA"/>
</dbReference>
<organism evidence="2 3">
    <name type="scientific">Tieghemiomyces parasiticus</name>
    <dbReference type="NCBI Taxonomy" id="78921"/>
    <lineage>
        <taxon>Eukaryota</taxon>
        <taxon>Fungi</taxon>
        <taxon>Fungi incertae sedis</taxon>
        <taxon>Zoopagomycota</taxon>
        <taxon>Kickxellomycotina</taxon>
        <taxon>Dimargaritomycetes</taxon>
        <taxon>Dimargaritales</taxon>
        <taxon>Dimargaritaceae</taxon>
        <taxon>Tieghemiomyces</taxon>
    </lineage>
</organism>
<dbReference type="Proteomes" id="UP001150569">
    <property type="component" value="Unassembled WGS sequence"/>
</dbReference>
<evidence type="ECO:0000313" key="3">
    <source>
        <dbReference type="Proteomes" id="UP001150569"/>
    </source>
</evidence>
<sequence length="199" mass="22986">MRLISFYVTTAAFAFLLAPIWATNTSLAVTVRRDTQQLFRRDASSDRTSKRELRRKLSNEALENVEEARMNYEKVKKAGEDATFSRKMMEAMKHDYKWKRKWQSPSVWRKARLHLTYELAKKSGATRKRIHPLKRLLSYGESTMKEIESLPKEKGEFELSKGSPVRALINKFVGRKVAPKRFGPSTSARSANLKKTSTV</sequence>
<dbReference type="AlphaFoldDB" id="A0A9W8AI37"/>
<protein>
    <submittedName>
        <fullName evidence="2">Uncharacterized protein</fullName>
    </submittedName>
</protein>
<comment type="caution">
    <text evidence="2">The sequence shown here is derived from an EMBL/GenBank/DDBJ whole genome shotgun (WGS) entry which is preliminary data.</text>
</comment>